<reference evidence="5 6" key="1">
    <citation type="submission" date="2021-10" db="EMBL/GenBank/DDBJ databases">
        <title>Anaerobic single-cell dispensing facilitates the cultivation of human gut bacteria.</title>
        <authorList>
            <person name="Afrizal A."/>
        </authorList>
    </citation>
    <scope>NUCLEOTIDE SEQUENCE [LARGE SCALE GENOMIC DNA]</scope>
    <source>
        <strain evidence="5 6">CLA-AA-H224</strain>
    </source>
</reference>
<dbReference type="Gene3D" id="1.10.8.80">
    <property type="entry name" value="Magnesium chelatase subunit I, C-Terminal domain"/>
    <property type="match status" value="1"/>
</dbReference>
<dbReference type="Gene3D" id="3.40.50.300">
    <property type="entry name" value="P-loop containing nucleotide triphosphate hydrolases"/>
    <property type="match status" value="1"/>
</dbReference>
<feature type="domain" description="AAA+ ATPase" evidence="4">
    <location>
        <begin position="31"/>
        <end position="172"/>
    </location>
</feature>
<evidence type="ECO:0000259" key="4">
    <source>
        <dbReference type="SMART" id="SM00382"/>
    </source>
</evidence>
<evidence type="ECO:0000313" key="6">
    <source>
        <dbReference type="Proteomes" id="UP001198200"/>
    </source>
</evidence>
<dbReference type="AlphaFoldDB" id="A0AAE3E589"/>
<dbReference type="GO" id="GO:0016887">
    <property type="term" value="F:ATP hydrolysis activity"/>
    <property type="evidence" value="ECO:0007669"/>
    <property type="project" value="InterPro"/>
</dbReference>
<dbReference type="Proteomes" id="UP001198200">
    <property type="component" value="Unassembled WGS sequence"/>
</dbReference>
<gene>
    <name evidence="5" type="ORF">LKD48_07895</name>
</gene>
<proteinExistence type="inferred from homology"/>
<dbReference type="InterPro" id="IPR050764">
    <property type="entry name" value="CbbQ/NirQ/NorQ/GpvN"/>
</dbReference>
<comment type="similarity">
    <text evidence="3">Belongs to the MoxR family.</text>
</comment>
<keyword evidence="2" id="KW-0067">ATP-binding</keyword>
<dbReference type="CDD" id="cd00009">
    <property type="entry name" value="AAA"/>
    <property type="match status" value="1"/>
</dbReference>
<dbReference type="PANTHER" id="PTHR42759">
    <property type="entry name" value="MOXR FAMILY PROTEIN"/>
    <property type="match status" value="1"/>
</dbReference>
<organism evidence="5 6">
    <name type="scientific">Anthropogastromicrobium aceti</name>
    <dbReference type="NCBI Taxonomy" id="2981768"/>
    <lineage>
        <taxon>Bacteria</taxon>
        <taxon>Bacillati</taxon>
        <taxon>Bacillota</taxon>
        <taxon>Clostridia</taxon>
        <taxon>Lachnospirales</taxon>
        <taxon>Lachnospiraceae</taxon>
        <taxon>Anthropogastromicrobium</taxon>
    </lineage>
</organism>
<dbReference type="InterPro" id="IPR027417">
    <property type="entry name" value="P-loop_NTPase"/>
</dbReference>
<evidence type="ECO:0000256" key="1">
    <source>
        <dbReference type="ARBA" id="ARBA00022741"/>
    </source>
</evidence>
<keyword evidence="1" id="KW-0547">Nucleotide-binding</keyword>
<dbReference type="PIRSF" id="PIRSF002849">
    <property type="entry name" value="AAA_ATPase_chaperone_MoxR_prd"/>
    <property type="match status" value="1"/>
</dbReference>
<dbReference type="InterPro" id="IPR041628">
    <property type="entry name" value="ChlI/MoxR_AAA_lid"/>
</dbReference>
<dbReference type="PANTHER" id="PTHR42759:SF5">
    <property type="entry name" value="METHANOL DEHYDROGENASE REGULATOR"/>
    <property type="match status" value="1"/>
</dbReference>
<protein>
    <submittedName>
        <fullName evidence="5">MoxR family ATPase</fullName>
    </submittedName>
</protein>
<dbReference type="SUPFAM" id="SSF52540">
    <property type="entry name" value="P-loop containing nucleoside triphosphate hydrolases"/>
    <property type="match status" value="1"/>
</dbReference>
<dbReference type="Pfam" id="PF07726">
    <property type="entry name" value="AAA_3"/>
    <property type="match status" value="1"/>
</dbReference>
<accession>A0AAE3E589</accession>
<name>A0AAE3E589_9FIRM</name>
<dbReference type="EMBL" id="JAJEQN010000016">
    <property type="protein sequence ID" value="MCC2221556.1"/>
    <property type="molecule type" value="Genomic_DNA"/>
</dbReference>
<dbReference type="Pfam" id="PF17863">
    <property type="entry name" value="AAA_lid_2"/>
    <property type="match status" value="1"/>
</dbReference>
<dbReference type="FunFam" id="3.40.50.300:FF:000640">
    <property type="entry name" value="MoxR family ATPase"/>
    <property type="match status" value="1"/>
</dbReference>
<evidence type="ECO:0000256" key="2">
    <source>
        <dbReference type="ARBA" id="ARBA00022840"/>
    </source>
</evidence>
<dbReference type="RefSeq" id="WP_118615583.1">
    <property type="nucleotide sequence ID" value="NZ_JAJEQN010000016.1"/>
</dbReference>
<dbReference type="SMART" id="SM00382">
    <property type="entry name" value="AAA"/>
    <property type="match status" value="1"/>
</dbReference>
<comment type="caution">
    <text evidence="5">The sequence shown here is derived from an EMBL/GenBank/DDBJ whole genome shotgun (WGS) entry which is preliminary data.</text>
</comment>
<sequence>MSTLTKLKENIESVIVGKGKVIDMVMTSLIAGGHILLEDVPGTGKTVMAKSLARSLDASFSRVQFTPDLLPSDVTGLNYYNQKQGEFVFKSGPVFCNILLADEINRATPRTQSALLECMEERQVTVDGKTRPLPAPFIVIATQNPVETTGTFPLPEAQLDRFFMKLSMGLPSKEEELSILTRFEHAQPLAELSAVCTTEEIVAAQKDYKKVFVHPLLLDYMTELSQQSRRHPYVVTGVSPRGTLALLNASKAYAFLHERSFVVPEDIKAVAVFVLAHRLVLSRGVGSQSTGTEIIEKLLSDVAVPTENWGKHE</sequence>
<dbReference type="InterPro" id="IPR003593">
    <property type="entry name" value="AAA+_ATPase"/>
</dbReference>
<keyword evidence="6" id="KW-1185">Reference proteome</keyword>
<dbReference type="GO" id="GO:0005524">
    <property type="term" value="F:ATP binding"/>
    <property type="evidence" value="ECO:0007669"/>
    <property type="project" value="UniProtKB-KW"/>
</dbReference>
<evidence type="ECO:0000256" key="3">
    <source>
        <dbReference type="ARBA" id="ARBA00061607"/>
    </source>
</evidence>
<dbReference type="InterPro" id="IPR011703">
    <property type="entry name" value="ATPase_AAA-3"/>
</dbReference>
<evidence type="ECO:0000313" key="5">
    <source>
        <dbReference type="EMBL" id="MCC2221556.1"/>
    </source>
</evidence>